<dbReference type="RefSeq" id="WP_151122954.1">
    <property type="nucleotide sequence ID" value="NZ_CP088081.1"/>
</dbReference>
<dbReference type="Proteomes" id="UP000430120">
    <property type="component" value="Unassembled WGS sequence"/>
</dbReference>
<proteinExistence type="predicted"/>
<protein>
    <submittedName>
        <fullName evidence="1">Uncharacterized protein</fullName>
    </submittedName>
</protein>
<evidence type="ECO:0000313" key="1">
    <source>
        <dbReference type="EMBL" id="KAB0584232.1"/>
    </source>
</evidence>
<name>A0A643FG16_IDEDE</name>
<accession>A0A643FG16</accession>
<sequence>MRHQEVIANPFLMLTQPDSILAAVERSERLGHLKRRVCRPLDRPLIPKINQAELSAYDDAIDSEVEADLPDEEQA</sequence>
<dbReference type="OrthoDB" id="8910497at2"/>
<reference evidence="1 2" key="1">
    <citation type="submission" date="2019-09" db="EMBL/GenBank/DDBJ databases">
        <title>Draft genome sequences of 48 bacterial type strains from the CCUG.</title>
        <authorList>
            <person name="Tunovic T."/>
            <person name="Pineiro-Iglesias B."/>
            <person name="Unosson C."/>
            <person name="Inganas E."/>
            <person name="Ohlen M."/>
            <person name="Cardew S."/>
            <person name="Jensie-Markopoulos S."/>
            <person name="Salva-Serra F."/>
            <person name="Jaen-Luchoro D."/>
            <person name="Karlsson R."/>
            <person name="Svensson-Stadler L."/>
            <person name="Chun J."/>
            <person name="Moore E."/>
        </authorList>
    </citation>
    <scope>NUCLEOTIDE SEQUENCE [LARGE SCALE GENOMIC DNA]</scope>
    <source>
        <strain evidence="1 2">CCUG 30977</strain>
    </source>
</reference>
<dbReference type="AlphaFoldDB" id="A0A643FG16"/>
<organism evidence="1 2">
    <name type="scientific">Ideonella dechloratans</name>
    <dbReference type="NCBI Taxonomy" id="36863"/>
    <lineage>
        <taxon>Bacteria</taxon>
        <taxon>Pseudomonadati</taxon>
        <taxon>Pseudomonadota</taxon>
        <taxon>Betaproteobacteria</taxon>
        <taxon>Burkholderiales</taxon>
        <taxon>Sphaerotilaceae</taxon>
        <taxon>Ideonella</taxon>
    </lineage>
</organism>
<evidence type="ECO:0000313" key="2">
    <source>
        <dbReference type="Proteomes" id="UP000430120"/>
    </source>
</evidence>
<dbReference type="EMBL" id="VZPB01000007">
    <property type="protein sequence ID" value="KAB0584232.1"/>
    <property type="molecule type" value="Genomic_DNA"/>
</dbReference>
<keyword evidence="2" id="KW-1185">Reference proteome</keyword>
<gene>
    <name evidence="1" type="ORF">F7Q92_04605</name>
</gene>
<comment type="caution">
    <text evidence="1">The sequence shown here is derived from an EMBL/GenBank/DDBJ whole genome shotgun (WGS) entry which is preliminary data.</text>
</comment>